<dbReference type="AlphaFoldDB" id="A0A5S9MBL9"/>
<evidence type="ECO:0000313" key="4">
    <source>
        <dbReference type="Proteomes" id="UP000464658"/>
    </source>
</evidence>
<dbReference type="PANTHER" id="PTHR30046">
    <property type="entry name" value="FLAGELLAR M-RING PROTEIN"/>
    <property type="match status" value="1"/>
</dbReference>
<dbReference type="InterPro" id="IPR043427">
    <property type="entry name" value="YscJ/FliF"/>
</dbReference>
<dbReference type="InterPro" id="IPR006182">
    <property type="entry name" value="FliF_N_dom"/>
</dbReference>
<protein>
    <recommendedName>
        <fullName evidence="2">Flagellar M-ring N-terminal domain-containing protein</fullName>
    </recommendedName>
</protein>
<name>A0A5S9MBL9_BACIA</name>
<sequence length="122" mass="13363">MNRTLMQLRTKTVEFWRNRSKLQKILMIGGVAALAIIITVVSIFASSEKMVPLFRDLSEAEAGQIKQELDGKNVKSELANNGTTILVPEKQADSLKVTLASEGPLRQATLIIPSLQTIQASV</sequence>
<proteinExistence type="predicted"/>
<dbReference type="Proteomes" id="UP000464658">
    <property type="component" value="Chromosome"/>
</dbReference>
<organism evidence="3 4">
    <name type="scientific">Bacillus safensis</name>
    <dbReference type="NCBI Taxonomy" id="561879"/>
    <lineage>
        <taxon>Bacteria</taxon>
        <taxon>Bacillati</taxon>
        <taxon>Bacillota</taxon>
        <taxon>Bacilli</taxon>
        <taxon>Bacillales</taxon>
        <taxon>Bacillaceae</taxon>
        <taxon>Bacillus</taxon>
    </lineage>
</organism>
<dbReference type="Pfam" id="PF01514">
    <property type="entry name" value="YscJ_FliF"/>
    <property type="match status" value="1"/>
</dbReference>
<dbReference type="PANTHER" id="PTHR30046:SF0">
    <property type="entry name" value="FLAGELLAR M-RING PROTEIN"/>
    <property type="match status" value="1"/>
</dbReference>
<reference evidence="3 4" key="1">
    <citation type="submission" date="2019-12" db="EMBL/GenBank/DDBJ databases">
        <title>Full genome sequence of a Bacillus safensis strain isolated from commercially available natto in Indonesia.</title>
        <authorList>
            <person name="Yoshida M."/>
            <person name="Uomi M."/>
            <person name="Waturangi D."/>
            <person name="Ekaputri J.J."/>
            <person name="Setiamarga D.H.E."/>
        </authorList>
    </citation>
    <scope>NUCLEOTIDE SEQUENCE [LARGE SCALE GENOMIC DNA]</scope>
    <source>
        <strain evidence="3 4">IDN1</strain>
    </source>
</reference>
<evidence type="ECO:0000313" key="3">
    <source>
        <dbReference type="EMBL" id="BBP89339.1"/>
    </source>
</evidence>
<keyword evidence="1" id="KW-0812">Transmembrane</keyword>
<accession>A0A5S9MBL9</accession>
<keyword evidence="1" id="KW-1133">Transmembrane helix</keyword>
<feature type="transmembrane region" description="Helical" evidence="1">
    <location>
        <begin position="25"/>
        <end position="45"/>
    </location>
</feature>
<evidence type="ECO:0000256" key="1">
    <source>
        <dbReference type="SAM" id="Phobius"/>
    </source>
</evidence>
<dbReference type="EMBL" id="AP021906">
    <property type="protein sequence ID" value="BBP89339.1"/>
    <property type="molecule type" value="Genomic_DNA"/>
</dbReference>
<gene>
    <name evidence="3" type="ORF">BsIDN1_29570</name>
</gene>
<feature type="domain" description="Flagellar M-ring N-terminal" evidence="2">
    <location>
        <begin position="46"/>
        <end position="107"/>
    </location>
</feature>
<evidence type="ECO:0000259" key="2">
    <source>
        <dbReference type="Pfam" id="PF01514"/>
    </source>
</evidence>
<keyword evidence="1" id="KW-0472">Membrane</keyword>